<proteinExistence type="predicted"/>
<comment type="caution">
    <text evidence="1">The sequence shown here is derived from an EMBL/GenBank/DDBJ whole genome shotgun (WGS) entry which is preliminary data.</text>
</comment>
<sequence>MVWRWQSPSAMNPFMLTDISSTNSGFEKDSTTPAFNDIGHEDKEILKRNPELWD</sequence>
<reference evidence="1" key="1">
    <citation type="submission" date="2021-06" db="EMBL/GenBank/DDBJ databases">
        <title>Parelaphostrongylus tenuis whole genome reference sequence.</title>
        <authorList>
            <person name="Garwood T.J."/>
            <person name="Larsen P.A."/>
            <person name="Fountain-Jones N.M."/>
            <person name="Garbe J.R."/>
            <person name="Macchietto M.G."/>
            <person name="Kania S.A."/>
            <person name="Gerhold R.W."/>
            <person name="Richards J.E."/>
            <person name="Wolf T.M."/>
        </authorList>
    </citation>
    <scope>NUCLEOTIDE SEQUENCE</scope>
    <source>
        <strain evidence="1">MNPRO001-30</strain>
        <tissue evidence="1">Meninges</tissue>
    </source>
</reference>
<accession>A0AAD5M3H4</accession>
<keyword evidence="2" id="KW-1185">Reference proteome</keyword>
<name>A0AAD5M3H4_PARTN</name>
<dbReference type="EMBL" id="JAHQIW010000772">
    <property type="protein sequence ID" value="KAJ1349913.1"/>
    <property type="molecule type" value="Genomic_DNA"/>
</dbReference>
<protein>
    <submittedName>
        <fullName evidence="1">Uncharacterized protein</fullName>
    </submittedName>
</protein>
<gene>
    <name evidence="1" type="ORF">KIN20_005590</name>
</gene>
<dbReference type="AlphaFoldDB" id="A0AAD5M3H4"/>
<dbReference type="Proteomes" id="UP001196413">
    <property type="component" value="Unassembled WGS sequence"/>
</dbReference>
<evidence type="ECO:0000313" key="2">
    <source>
        <dbReference type="Proteomes" id="UP001196413"/>
    </source>
</evidence>
<organism evidence="1 2">
    <name type="scientific">Parelaphostrongylus tenuis</name>
    <name type="common">Meningeal worm</name>
    <dbReference type="NCBI Taxonomy" id="148309"/>
    <lineage>
        <taxon>Eukaryota</taxon>
        <taxon>Metazoa</taxon>
        <taxon>Ecdysozoa</taxon>
        <taxon>Nematoda</taxon>
        <taxon>Chromadorea</taxon>
        <taxon>Rhabditida</taxon>
        <taxon>Rhabditina</taxon>
        <taxon>Rhabditomorpha</taxon>
        <taxon>Strongyloidea</taxon>
        <taxon>Metastrongylidae</taxon>
        <taxon>Parelaphostrongylus</taxon>
    </lineage>
</organism>
<evidence type="ECO:0000313" key="1">
    <source>
        <dbReference type="EMBL" id="KAJ1349913.1"/>
    </source>
</evidence>